<dbReference type="EnsemblPlants" id="ORGLA05G0244000.1">
    <property type="protein sequence ID" value="ORGLA05G0244000.1"/>
    <property type="gene ID" value="ORGLA05G0244000"/>
</dbReference>
<sequence>MAIRKNRRVKTELNDNTWLSSFRQITDVETLHELVQLGSLLTQITLIETGEDNIVWTRNAAGALLKTLIIYSEDVISQIRSGNQSQR</sequence>
<dbReference type="Proteomes" id="UP000007306">
    <property type="component" value="Chromosome 5"/>
</dbReference>
<dbReference type="Gramene" id="ORGLA05G0244000.1">
    <property type="protein sequence ID" value="ORGLA05G0244000.1"/>
    <property type="gene ID" value="ORGLA05G0244000"/>
</dbReference>
<accession>I1PYJ2</accession>
<evidence type="ECO:0000313" key="2">
    <source>
        <dbReference type="Proteomes" id="UP000007306"/>
    </source>
</evidence>
<keyword evidence="2" id="KW-1185">Reference proteome</keyword>
<protein>
    <submittedName>
        <fullName evidence="1">Uncharacterized protein</fullName>
    </submittedName>
</protein>
<name>I1PYJ2_ORYGL</name>
<proteinExistence type="predicted"/>
<reference evidence="1" key="1">
    <citation type="submission" date="2015-06" db="UniProtKB">
        <authorList>
            <consortium name="EnsemblPlants"/>
        </authorList>
    </citation>
    <scope>IDENTIFICATION</scope>
</reference>
<evidence type="ECO:0000313" key="1">
    <source>
        <dbReference type="EnsemblPlants" id="ORGLA05G0244000.1"/>
    </source>
</evidence>
<dbReference type="HOGENOM" id="CLU_2487089_0_0_1"/>
<reference evidence="1 2" key="2">
    <citation type="submission" date="2018-04" db="EMBL/GenBank/DDBJ databases">
        <title>OglaRS2 (Oryza glaberrima Reference Sequence Version 2).</title>
        <authorList>
            <person name="Zhang J."/>
            <person name="Kudrna D."/>
            <person name="Lee S."/>
            <person name="Talag J."/>
            <person name="Rajasekar S."/>
            <person name="Wing R.A."/>
        </authorList>
    </citation>
    <scope>NUCLEOTIDE SEQUENCE [LARGE SCALE GENOMIC DNA]</scope>
    <source>
        <strain evidence="1 2">cv. IRGC 96717</strain>
    </source>
</reference>
<dbReference type="AlphaFoldDB" id="I1PYJ2"/>
<organism evidence="1 2">
    <name type="scientific">Oryza glaberrima</name>
    <name type="common">African rice</name>
    <dbReference type="NCBI Taxonomy" id="4538"/>
    <lineage>
        <taxon>Eukaryota</taxon>
        <taxon>Viridiplantae</taxon>
        <taxon>Streptophyta</taxon>
        <taxon>Embryophyta</taxon>
        <taxon>Tracheophyta</taxon>
        <taxon>Spermatophyta</taxon>
        <taxon>Magnoliopsida</taxon>
        <taxon>Liliopsida</taxon>
        <taxon>Poales</taxon>
        <taxon>Poaceae</taxon>
        <taxon>BOP clade</taxon>
        <taxon>Oryzoideae</taxon>
        <taxon>Oryzeae</taxon>
        <taxon>Oryzinae</taxon>
        <taxon>Oryza</taxon>
    </lineage>
</organism>